<name>A0A644UAA5_9ZZZZ</name>
<dbReference type="AlphaFoldDB" id="A0A644UAA5"/>
<organism evidence="1">
    <name type="scientific">bioreactor metagenome</name>
    <dbReference type="NCBI Taxonomy" id="1076179"/>
    <lineage>
        <taxon>unclassified sequences</taxon>
        <taxon>metagenomes</taxon>
        <taxon>ecological metagenomes</taxon>
    </lineage>
</organism>
<reference evidence="1" key="1">
    <citation type="submission" date="2019-08" db="EMBL/GenBank/DDBJ databases">
        <authorList>
            <person name="Kucharzyk K."/>
            <person name="Murdoch R.W."/>
            <person name="Higgins S."/>
            <person name="Loffler F."/>
        </authorList>
    </citation>
    <scope>NUCLEOTIDE SEQUENCE</scope>
</reference>
<gene>
    <name evidence="1" type="ORF">SDC9_21745</name>
</gene>
<evidence type="ECO:0000313" key="1">
    <source>
        <dbReference type="EMBL" id="MPL75907.1"/>
    </source>
</evidence>
<comment type="caution">
    <text evidence="1">The sequence shown here is derived from an EMBL/GenBank/DDBJ whole genome shotgun (WGS) entry which is preliminary data.</text>
</comment>
<dbReference type="EMBL" id="VSSQ01000092">
    <property type="protein sequence ID" value="MPL75907.1"/>
    <property type="molecule type" value="Genomic_DNA"/>
</dbReference>
<accession>A0A644UAA5</accession>
<sequence length="194" mass="23127">MGTLVFILLLLLTLYILYSLKLRAKILVGTRSQRMINSIEEWKDEGYKIFYSDYFLAFKSKNMSVKDSERKSFKKFLLKALLFKKIIFVTDNPEFLKYSWVNSISSPLFVYDRRSTKEANIRWLEQVEKDIIDKYIPTYLGTYLGDDYYDHIYSETYLNKTSKHASAQISKTEKRRRGYIIKLSHLPDNMFLEN</sequence>
<proteinExistence type="predicted"/>
<protein>
    <submittedName>
        <fullName evidence="1">Uncharacterized protein</fullName>
    </submittedName>
</protein>